<dbReference type="InterPro" id="IPR036366">
    <property type="entry name" value="PGBDSf"/>
</dbReference>
<keyword evidence="2" id="KW-0042">Antenna complex</keyword>
<evidence type="ECO:0000256" key="1">
    <source>
        <dbReference type="ARBA" id="ARBA00009299"/>
    </source>
</evidence>
<gene>
    <name evidence="8" type="ORF">BC008_24505</name>
</gene>
<dbReference type="Gene3D" id="1.25.10.10">
    <property type="entry name" value="Leucine-rich Repeat Variant"/>
    <property type="match status" value="1"/>
</dbReference>
<evidence type="ECO:0000313" key="9">
    <source>
        <dbReference type="Proteomes" id="UP000053372"/>
    </source>
</evidence>
<dbReference type="InterPro" id="IPR016024">
    <property type="entry name" value="ARM-type_fold"/>
</dbReference>
<dbReference type="OrthoDB" id="581048at2"/>
<accession>A0A0V7ZNI6</accession>
<dbReference type="Gene3D" id="1.10.101.10">
    <property type="entry name" value="PGBD-like superfamily/PGBD"/>
    <property type="match status" value="1"/>
</dbReference>
<dbReference type="InterPro" id="IPR002477">
    <property type="entry name" value="Peptidoglycan-bd-like"/>
</dbReference>
<dbReference type="RefSeq" id="WP_036268388.1">
    <property type="nucleotide sequence ID" value="NZ_LMTZ01000099.1"/>
</dbReference>
<dbReference type="PANTHER" id="PTHR12697:SF5">
    <property type="entry name" value="DEOXYHYPUSINE HYDROXYLASE"/>
    <property type="match status" value="1"/>
</dbReference>
<dbReference type="Proteomes" id="UP000053372">
    <property type="component" value="Unassembled WGS sequence"/>
</dbReference>
<keyword evidence="5" id="KW-0472">Membrane</keyword>
<keyword evidence="4" id="KW-0456">Lyase</keyword>
<sequence length="447" mass="48699">MRLCHYLILTITCLTCLGYKPSSASIAPFKAAPESAKISQISSDEIANGVLPLRPGSRGAQVKILQAQLQELGYYKGSVDGKYGGTTKSAVSKFQSAKDLSADGVFGISTKNALETALKEKRLQSSIGSSAQSSHITAQEQGIFGWSLIAVGVLGSTGAILYIIKLFARRDEEEVSYFYPSYSKNLSTSNTNGIKSNGIQPNIIQANGIQPNGIQPNGIQPNGIQPNGIQPNGIQPPLHELNTIAETIPEIAPPVKKYSPEDETLISGQEATAIPSKTWLSSEQSSYLGKFSVVDGLITDLHSPDPQERRKAIWDLGQEGDSRAIQPLTELMVNADSQERSLILGSLSEIGSRTLKPMNQALAISLQDESPQVRQNAIRDITRVYDMMAQISQILSHALEDENSQVRETARYALSQMNRIRSLNHLEDFPQELEATEINQIEYPTSE</sequence>
<evidence type="ECO:0000256" key="3">
    <source>
        <dbReference type="ARBA" id="ARBA00022738"/>
    </source>
</evidence>
<proteinExistence type="inferred from homology"/>
<evidence type="ECO:0000256" key="2">
    <source>
        <dbReference type="ARBA" id="ARBA00022549"/>
    </source>
</evidence>
<comment type="similarity">
    <text evidence="1">Belongs to the CpcE/RpcE/PecE family.</text>
</comment>
<dbReference type="EMBL" id="LMTZ01000099">
    <property type="protein sequence ID" value="KST66141.1"/>
    <property type="molecule type" value="Genomic_DNA"/>
</dbReference>
<comment type="caution">
    <text evidence="8">The sequence shown here is derived from an EMBL/GenBank/DDBJ whole genome shotgun (WGS) entry which is preliminary data.</text>
</comment>
<dbReference type="AlphaFoldDB" id="A0A0V7ZNI6"/>
<keyword evidence="6" id="KW-0732">Signal</keyword>
<dbReference type="SUPFAM" id="SSF48371">
    <property type="entry name" value="ARM repeat"/>
    <property type="match status" value="1"/>
</dbReference>
<reference evidence="8 9" key="1">
    <citation type="journal article" date="2015" name="Genome Announc.">
        <title>Draft Genome of the Euendolithic (true boring) Cyanobacterium Mastigocoleus testarum strain BC008.</title>
        <authorList>
            <person name="Guida B.S."/>
            <person name="Garcia-Pichel F."/>
        </authorList>
    </citation>
    <scope>NUCLEOTIDE SEQUENCE [LARGE SCALE GENOMIC DNA]</scope>
    <source>
        <strain evidence="8 9">BC008</strain>
    </source>
</reference>
<keyword evidence="5" id="KW-1133">Transmembrane helix</keyword>
<dbReference type="PANTHER" id="PTHR12697">
    <property type="entry name" value="PBS LYASE HEAT-LIKE PROTEIN"/>
    <property type="match status" value="1"/>
</dbReference>
<feature type="domain" description="Peptidoglycan binding-like" evidence="7">
    <location>
        <begin position="58"/>
        <end position="114"/>
    </location>
</feature>
<dbReference type="Pfam" id="PF13646">
    <property type="entry name" value="HEAT_2"/>
    <property type="match status" value="1"/>
</dbReference>
<evidence type="ECO:0000256" key="6">
    <source>
        <dbReference type="SAM" id="SignalP"/>
    </source>
</evidence>
<evidence type="ECO:0000256" key="4">
    <source>
        <dbReference type="ARBA" id="ARBA00023239"/>
    </source>
</evidence>
<evidence type="ECO:0000256" key="5">
    <source>
        <dbReference type="SAM" id="Phobius"/>
    </source>
</evidence>
<dbReference type="InterPro" id="IPR011989">
    <property type="entry name" value="ARM-like"/>
</dbReference>
<dbReference type="GO" id="GO:0016829">
    <property type="term" value="F:lyase activity"/>
    <property type="evidence" value="ECO:0007669"/>
    <property type="project" value="UniProtKB-KW"/>
</dbReference>
<keyword evidence="5" id="KW-0812">Transmembrane</keyword>
<dbReference type="InterPro" id="IPR036365">
    <property type="entry name" value="PGBD-like_sf"/>
</dbReference>
<dbReference type="SUPFAM" id="SSF47090">
    <property type="entry name" value="PGBD-like"/>
    <property type="match status" value="1"/>
</dbReference>
<evidence type="ECO:0000313" key="8">
    <source>
        <dbReference type="EMBL" id="KST66141.1"/>
    </source>
</evidence>
<name>A0A0V7ZNI6_9CYAN</name>
<dbReference type="GO" id="GO:0030089">
    <property type="term" value="C:phycobilisome"/>
    <property type="evidence" value="ECO:0007669"/>
    <property type="project" value="UniProtKB-KW"/>
</dbReference>
<feature type="signal peptide" evidence="6">
    <location>
        <begin position="1"/>
        <end position="24"/>
    </location>
</feature>
<dbReference type="Pfam" id="PF01471">
    <property type="entry name" value="PG_binding_1"/>
    <property type="match status" value="1"/>
</dbReference>
<protein>
    <recommendedName>
        <fullName evidence="7">Peptidoglycan binding-like domain-containing protein</fullName>
    </recommendedName>
</protein>
<dbReference type="GO" id="GO:0016491">
    <property type="term" value="F:oxidoreductase activity"/>
    <property type="evidence" value="ECO:0007669"/>
    <property type="project" value="TreeGrafter"/>
</dbReference>
<feature type="chain" id="PRO_5006890152" description="Peptidoglycan binding-like domain-containing protein" evidence="6">
    <location>
        <begin position="25"/>
        <end position="447"/>
    </location>
</feature>
<keyword evidence="9" id="KW-1185">Reference proteome</keyword>
<evidence type="ECO:0000259" key="7">
    <source>
        <dbReference type="Pfam" id="PF01471"/>
    </source>
</evidence>
<keyword evidence="3" id="KW-0605">Phycobilisome</keyword>
<organism evidence="8 9">
    <name type="scientific">Mastigocoleus testarum BC008</name>
    <dbReference type="NCBI Taxonomy" id="371196"/>
    <lineage>
        <taxon>Bacteria</taxon>
        <taxon>Bacillati</taxon>
        <taxon>Cyanobacteriota</taxon>
        <taxon>Cyanophyceae</taxon>
        <taxon>Nostocales</taxon>
        <taxon>Hapalosiphonaceae</taxon>
        <taxon>Mastigocoleus</taxon>
    </lineage>
</organism>
<feature type="transmembrane region" description="Helical" evidence="5">
    <location>
        <begin position="143"/>
        <end position="164"/>
    </location>
</feature>